<dbReference type="EMBL" id="FNWO01000004">
    <property type="protein sequence ID" value="SEH32264.1"/>
    <property type="molecule type" value="Genomic_DNA"/>
</dbReference>
<evidence type="ECO:0000259" key="1">
    <source>
        <dbReference type="SMART" id="SM00849"/>
    </source>
</evidence>
<protein>
    <submittedName>
        <fullName evidence="2">Glyoxylase, beta-lactamase superfamily II</fullName>
    </submittedName>
</protein>
<dbReference type="InterPro" id="IPR050662">
    <property type="entry name" value="Sec-metab_biosynth-thioest"/>
</dbReference>
<evidence type="ECO:0000313" key="2">
    <source>
        <dbReference type="EMBL" id="SEH32264.1"/>
    </source>
</evidence>
<gene>
    <name evidence="2" type="ORF">SAMN04244559_01212</name>
</gene>
<dbReference type="Pfam" id="PF00753">
    <property type="entry name" value="Lactamase_B"/>
    <property type="match status" value="1"/>
</dbReference>
<dbReference type="InterPro" id="IPR001279">
    <property type="entry name" value="Metallo-B-lactamas"/>
</dbReference>
<sequence>MKSPSLDYPFSHPPESGRLAQVAPGISWLRMPLPFALDHINLWVLDDGTDGMVLVDCGVSDDITRALWCDVLDGPLAGRRATRLIATHFHPDHIGLAGWLAERLKVELTATPSEWLFGRMLWLETGPDYAVNQGDFYRRLGLDAALCDEIEQRGNTYRTRIDAIPPRFEAIGEGDVLTIGGQDWHAIIGGGHSPEHLCLYCAKAGVLISGDQVLPRISPIVGIWPQQPDEDPLAAFLDSLGRLRALPEDTLVLPSHGLPFRGLHARIDDLAAHHAERLDRTRDSVVAPATVAEVMRVLFTRPMDSNQVVFAAGETMAHLAHLAYQGEIVRETGADGVWAYQLPTGQ</sequence>
<organism evidence="2 3">
    <name type="scientific">Magnetospirillum fulvum</name>
    <name type="common">Rhodospirillum fulvum</name>
    <dbReference type="NCBI Taxonomy" id="1082"/>
    <lineage>
        <taxon>Bacteria</taxon>
        <taxon>Pseudomonadati</taxon>
        <taxon>Pseudomonadota</taxon>
        <taxon>Alphaproteobacteria</taxon>
        <taxon>Rhodospirillales</taxon>
        <taxon>Rhodospirillaceae</taxon>
        <taxon>Magnetospirillum</taxon>
    </lineage>
</organism>
<dbReference type="InterPro" id="IPR036388">
    <property type="entry name" value="WH-like_DNA-bd_sf"/>
</dbReference>
<dbReference type="Proteomes" id="UP000182983">
    <property type="component" value="Unassembled WGS sequence"/>
</dbReference>
<dbReference type="PANTHER" id="PTHR23131">
    <property type="entry name" value="ENDORIBONUCLEASE LACTB2"/>
    <property type="match status" value="1"/>
</dbReference>
<keyword evidence="3" id="KW-1185">Reference proteome</keyword>
<reference evidence="3" key="1">
    <citation type="submission" date="2016-10" db="EMBL/GenBank/DDBJ databases">
        <authorList>
            <person name="Varghese N."/>
            <person name="Submissions S."/>
        </authorList>
    </citation>
    <scope>NUCLEOTIDE SEQUENCE [LARGE SCALE GENOMIC DNA]</scope>
    <source>
        <strain evidence="3">DSM 13234</strain>
    </source>
</reference>
<proteinExistence type="predicted"/>
<dbReference type="PANTHER" id="PTHR23131:SF4">
    <property type="entry name" value="METALLO-BETA-LACTAMASE SUPERFAMILY POTEIN"/>
    <property type="match status" value="1"/>
</dbReference>
<dbReference type="SUPFAM" id="SSF56281">
    <property type="entry name" value="Metallo-hydrolase/oxidoreductase"/>
    <property type="match status" value="1"/>
</dbReference>
<dbReference type="InterPro" id="IPR036866">
    <property type="entry name" value="RibonucZ/Hydroxyglut_hydro"/>
</dbReference>
<dbReference type="Gene3D" id="1.10.10.10">
    <property type="entry name" value="Winged helix-like DNA-binding domain superfamily/Winged helix DNA-binding domain"/>
    <property type="match status" value="1"/>
</dbReference>
<accession>A0A1H6HDC5</accession>
<dbReference type="OrthoDB" id="2971563at2"/>
<dbReference type="Pfam" id="PF21221">
    <property type="entry name" value="B_lactamase-like_C"/>
    <property type="match status" value="1"/>
</dbReference>
<name>A0A1H6HDC5_MAGFU</name>
<evidence type="ECO:0000313" key="3">
    <source>
        <dbReference type="Proteomes" id="UP000182983"/>
    </source>
</evidence>
<feature type="domain" description="Metallo-beta-lactamase" evidence="1">
    <location>
        <begin position="39"/>
        <end position="256"/>
    </location>
</feature>
<dbReference type="Gene3D" id="3.60.15.10">
    <property type="entry name" value="Ribonuclease Z/Hydroxyacylglutathione hydrolase-like"/>
    <property type="match status" value="1"/>
</dbReference>
<dbReference type="AlphaFoldDB" id="A0A1H6HDC5"/>
<dbReference type="InterPro" id="IPR048933">
    <property type="entry name" value="B_lactamase-like_C"/>
</dbReference>
<dbReference type="SMART" id="SM00849">
    <property type="entry name" value="Lactamase_B"/>
    <property type="match status" value="1"/>
</dbReference>